<name>A0ABX1QA27_9RHOO</name>
<reference evidence="3 4" key="1">
    <citation type="submission" date="2019-12" db="EMBL/GenBank/DDBJ databases">
        <title>Comparative genomics gives insights into the taxonomy of the Azoarcus-Aromatoleum group and reveals separate origins of nif in the plant-associated Azoarcus and non-plant-associated Aromatoleum sub-groups.</title>
        <authorList>
            <person name="Lafos M."/>
            <person name="Maluk M."/>
            <person name="Batista M."/>
            <person name="Junghare M."/>
            <person name="Carmona M."/>
            <person name="Faoro H."/>
            <person name="Cruz L.M."/>
            <person name="Battistoni F."/>
            <person name="De Souza E."/>
            <person name="Pedrosa F."/>
            <person name="Chen W.-M."/>
            <person name="Poole P.S."/>
            <person name="Dixon R.A."/>
            <person name="James E.K."/>
        </authorList>
    </citation>
    <scope>NUCLEOTIDE SEQUENCE [LARGE SCALE GENOMIC DNA]</scope>
    <source>
        <strain evidence="3 4">22Lin</strain>
    </source>
</reference>
<keyword evidence="1" id="KW-0812">Transmembrane</keyword>
<gene>
    <name evidence="3" type="ORF">GPA25_06220</name>
</gene>
<feature type="transmembrane region" description="Helical" evidence="1">
    <location>
        <begin position="12"/>
        <end position="30"/>
    </location>
</feature>
<evidence type="ECO:0000259" key="2">
    <source>
        <dbReference type="Pfam" id="PF07811"/>
    </source>
</evidence>
<proteinExistence type="predicted"/>
<dbReference type="EMBL" id="WTVQ01000007">
    <property type="protein sequence ID" value="NMG74352.1"/>
    <property type="molecule type" value="Genomic_DNA"/>
</dbReference>
<keyword evidence="1" id="KW-0472">Membrane</keyword>
<evidence type="ECO:0000313" key="4">
    <source>
        <dbReference type="Proteomes" id="UP000648984"/>
    </source>
</evidence>
<sequence>MRCRRKQRGVAAVELALVMIPLILMAFGITEFGRAIYHYNTLAKSVRDATRYLSQQGPGEGSGTARCLAVHGNRTCSGTPLAPGLTLSNVQVHDQITDPGTHQNQPTGSGVINLVTVTIDGYQFVSLVPFVATNITFGDISVTMRQVM</sequence>
<evidence type="ECO:0000313" key="3">
    <source>
        <dbReference type="EMBL" id="NMG74352.1"/>
    </source>
</evidence>
<keyword evidence="1" id="KW-1133">Transmembrane helix</keyword>
<dbReference type="Pfam" id="PF07811">
    <property type="entry name" value="TadE"/>
    <property type="match status" value="1"/>
</dbReference>
<protein>
    <submittedName>
        <fullName evidence="3">Pilus assembly protein</fullName>
    </submittedName>
</protein>
<dbReference type="InterPro" id="IPR012495">
    <property type="entry name" value="TadE-like_dom"/>
</dbReference>
<dbReference type="Proteomes" id="UP000648984">
    <property type="component" value="Unassembled WGS sequence"/>
</dbReference>
<evidence type="ECO:0000256" key="1">
    <source>
        <dbReference type="SAM" id="Phobius"/>
    </source>
</evidence>
<accession>A0ABX1QA27</accession>
<feature type="domain" description="TadE-like" evidence="2">
    <location>
        <begin position="9"/>
        <end position="51"/>
    </location>
</feature>
<keyword evidence="4" id="KW-1185">Reference proteome</keyword>
<comment type="caution">
    <text evidence="3">The sequence shown here is derived from an EMBL/GenBank/DDBJ whole genome shotgun (WGS) entry which is preliminary data.</text>
</comment>
<organism evidence="3 4">
    <name type="scientific">Aromatoleum diolicum</name>
    <dbReference type="NCBI Taxonomy" id="75796"/>
    <lineage>
        <taxon>Bacteria</taxon>
        <taxon>Pseudomonadati</taxon>
        <taxon>Pseudomonadota</taxon>
        <taxon>Betaproteobacteria</taxon>
        <taxon>Rhodocyclales</taxon>
        <taxon>Rhodocyclaceae</taxon>
        <taxon>Aromatoleum</taxon>
    </lineage>
</organism>